<dbReference type="PANTHER" id="PTHR43054">
    <property type="match status" value="1"/>
</dbReference>
<proteinExistence type="predicted"/>
<comment type="caution">
    <text evidence="3">The sequence shown here is derived from an EMBL/GenBank/DDBJ whole genome shotgun (WGS) entry which is preliminary data.</text>
</comment>
<dbReference type="InterPro" id="IPR036291">
    <property type="entry name" value="NAD(P)-bd_dom_sf"/>
</dbReference>
<dbReference type="EMBL" id="VUNE01000003">
    <property type="protein sequence ID" value="MST62601.1"/>
    <property type="molecule type" value="Genomic_DNA"/>
</dbReference>
<gene>
    <name evidence="3" type="ORF">FYJ71_06445</name>
</gene>
<feature type="domain" description="GFO/IDH/MocA-like oxidoreductase" evidence="2">
    <location>
        <begin position="138"/>
        <end position="246"/>
    </location>
</feature>
<dbReference type="Gene3D" id="3.40.50.720">
    <property type="entry name" value="NAD(P)-binding Rossmann-like Domain"/>
    <property type="match status" value="1"/>
</dbReference>
<dbReference type="Pfam" id="PF22725">
    <property type="entry name" value="GFO_IDH_MocA_C3"/>
    <property type="match status" value="1"/>
</dbReference>
<evidence type="ECO:0000259" key="1">
    <source>
        <dbReference type="Pfam" id="PF01408"/>
    </source>
</evidence>
<sequence>MRLGIVGSGMIVNDVLPILKELDIEIVGISGTERSKQKLIELKEIFSIEKVFTDYENMLESQEIDTVYIGIPNHLHYEYSKKALLFGKNVICEKPFTLNMDQLIEIKELAEEKNLILIEAITNQYLKNYEYIKSNLKRIGDIKIIECNYSQYSSRYDAFKKGIILPAFDPQKGGGALMDINIYNIHFVVGLLGRPNRVEYVANIDNEIDTSGILIMEYETTKVVCIGAKDSTSEIRTTVQGEKGSFVVNGATNSIPSVLENILGDRKVFNINEHEHRMYSEFKEFKRIIDEKDLKSAKDRMNHSLLVMEIVDKARMI</sequence>
<dbReference type="GO" id="GO:0000166">
    <property type="term" value="F:nucleotide binding"/>
    <property type="evidence" value="ECO:0007669"/>
    <property type="project" value="InterPro"/>
</dbReference>
<keyword evidence="4" id="KW-1185">Reference proteome</keyword>
<evidence type="ECO:0000259" key="2">
    <source>
        <dbReference type="Pfam" id="PF22725"/>
    </source>
</evidence>
<feature type="domain" description="Gfo/Idh/MocA-like oxidoreductase N-terminal" evidence="1">
    <location>
        <begin position="2"/>
        <end position="118"/>
    </location>
</feature>
<dbReference type="Proteomes" id="UP000440713">
    <property type="component" value="Unassembled WGS sequence"/>
</dbReference>
<accession>A0A6N7X3D4</accession>
<dbReference type="RefSeq" id="WP_154537983.1">
    <property type="nucleotide sequence ID" value="NZ_JAXFFP010000009.1"/>
</dbReference>
<organism evidence="3 4">
    <name type="scientific">Peptostreptococcus porci</name>
    <dbReference type="NCBI Taxonomy" id="2652282"/>
    <lineage>
        <taxon>Bacteria</taxon>
        <taxon>Bacillati</taxon>
        <taxon>Bacillota</taxon>
        <taxon>Clostridia</taxon>
        <taxon>Peptostreptococcales</taxon>
        <taxon>Peptostreptococcaceae</taxon>
        <taxon>Peptostreptococcus</taxon>
    </lineage>
</organism>
<dbReference type="SUPFAM" id="SSF55347">
    <property type="entry name" value="Glyceraldehyde-3-phosphate dehydrogenase-like, C-terminal domain"/>
    <property type="match status" value="1"/>
</dbReference>
<protein>
    <submittedName>
        <fullName evidence="3">Gfo/Idh/MocA family oxidoreductase</fullName>
    </submittedName>
</protein>
<dbReference type="AlphaFoldDB" id="A0A6N7X3D4"/>
<evidence type="ECO:0000313" key="4">
    <source>
        <dbReference type="Proteomes" id="UP000440713"/>
    </source>
</evidence>
<evidence type="ECO:0000313" key="3">
    <source>
        <dbReference type="EMBL" id="MST62601.1"/>
    </source>
</evidence>
<dbReference type="Gene3D" id="3.30.360.10">
    <property type="entry name" value="Dihydrodipicolinate Reductase, domain 2"/>
    <property type="match status" value="1"/>
</dbReference>
<dbReference type="InterPro" id="IPR055170">
    <property type="entry name" value="GFO_IDH_MocA-like_dom"/>
</dbReference>
<dbReference type="SUPFAM" id="SSF51735">
    <property type="entry name" value="NAD(P)-binding Rossmann-fold domains"/>
    <property type="match status" value="1"/>
</dbReference>
<dbReference type="InterPro" id="IPR000683">
    <property type="entry name" value="Gfo/Idh/MocA-like_OxRdtase_N"/>
</dbReference>
<dbReference type="PANTHER" id="PTHR43054:SF1">
    <property type="entry name" value="SCYLLO-INOSITOL 2-DEHYDROGENASE (NADP(+)) IOLU"/>
    <property type="match status" value="1"/>
</dbReference>
<dbReference type="Pfam" id="PF01408">
    <property type="entry name" value="GFO_IDH_MocA"/>
    <property type="match status" value="1"/>
</dbReference>
<reference evidence="3 4" key="1">
    <citation type="submission" date="2019-08" db="EMBL/GenBank/DDBJ databases">
        <title>In-depth cultivation of the pig gut microbiome towards novel bacterial diversity and tailored functional studies.</title>
        <authorList>
            <person name="Wylensek D."/>
            <person name="Hitch T.C.A."/>
            <person name="Clavel T."/>
        </authorList>
    </citation>
    <scope>NUCLEOTIDE SEQUENCE [LARGE SCALE GENOMIC DNA]</scope>
    <source>
        <strain evidence="3 4">WCA-SAB-591-4A-A</strain>
    </source>
</reference>
<name>A0A6N7X3D4_9FIRM</name>